<dbReference type="Gene3D" id="3.50.50.60">
    <property type="entry name" value="FAD/NAD(P)-binding domain"/>
    <property type="match status" value="2"/>
</dbReference>
<dbReference type="PANTHER" id="PTHR43429:SF1">
    <property type="entry name" value="NAD(P)H SULFUR OXIDOREDUCTASE (COA-DEPENDENT)"/>
    <property type="match status" value="1"/>
</dbReference>
<dbReference type="InterPro" id="IPR036188">
    <property type="entry name" value="FAD/NAD-bd_sf"/>
</dbReference>
<evidence type="ECO:0000256" key="4">
    <source>
        <dbReference type="ARBA" id="ARBA00022827"/>
    </source>
</evidence>
<evidence type="ECO:0000313" key="9">
    <source>
        <dbReference type="EMBL" id="KAA0888320.1"/>
    </source>
</evidence>
<dbReference type="Pfam" id="PF07992">
    <property type="entry name" value="Pyr_redox_2"/>
    <property type="match status" value="1"/>
</dbReference>
<dbReference type="EMBL" id="SRSD01000011">
    <property type="protein sequence ID" value="KAA0888320.1"/>
    <property type="molecule type" value="Genomic_DNA"/>
</dbReference>
<dbReference type="Proteomes" id="UP000324298">
    <property type="component" value="Unassembled WGS sequence"/>
</dbReference>
<dbReference type="GO" id="GO:0016491">
    <property type="term" value="F:oxidoreductase activity"/>
    <property type="evidence" value="ECO:0007669"/>
    <property type="project" value="UniProtKB-KW"/>
</dbReference>
<dbReference type="AlphaFoldDB" id="A0A5A9X5P9"/>
<feature type="domain" description="Pyridine nucleotide-disulphide oxidoreductase dimerisation" evidence="7">
    <location>
        <begin position="326"/>
        <end position="427"/>
    </location>
</feature>
<dbReference type="SUPFAM" id="SSF55424">
    <property type="entry name" value="FAD/NAD-linked reductases, dimerisation (C-terminal) domain"/>
    <property type="match status" value="1"/>
</dbReference>
<comment type="caution">
    <text evidence="9">The sequence shown here is derived from an EMBL/GenBank/DDBJ whole genome shotgun (WGS) entry which is preliminary data.</text>
</comment>
<keyword evidence="4" id="KW-0274">FAD</keyword>
<keyword evidence="3" id="KW-0285">Flavoprotein</keyword>
<evidence type="ECO:0000259" key="7">
    <source>
        <dbReference type="Pfam" id="PF02852"/>
    </source>
</evidence>
<accession>A0A5A9X5P9</accession>
<dbReference type="PRINTS" id="PR00368">
    <property type="entry name" value="FADPNR"/>
</dbReference>
<proteinExistence type="inferred from homology"/>
<dbReference type="PANTHER" id="PTHR43429">
    <property type="entry name" value="PYRIDINE NUCLEOTIDE-DISULFIDE OXIDOREDUCTASE DOMAIN-CONTAINING"/>
    <property type="match status" value="1"/>
</dbReference>
<dbReference type="InterPro" id="IPR050260">
    <property type="entry name" value="FAD-bd_OxRdtase"/>
</dbReference>
<feature type="domain" description="FAD/NAD(P)-binding" evidence="8">
    <location>
        <begin position="2"/>
        <end position="302"/>
    </location>
</feature>
<dbReference type="InterPro" id="IPR004099">
    <property type="entry name" value="Pyr_nucl-diS_OxRdtase_dimer"/>
</dbReference>
<sequence>MKTVIIGGIAGGLSAASQIKREDPGAQVIILEKSGDVSYAACGMPYNLFYKDKPVEELYALDLDTIRKERGIDYRQNHEVIRIDPVQKEVAVVDLINAREYRESYDYLVYATGNKPIRLSLPGFEDNDVFYFKTLDDTRLVKKIIYEKAPTNALLVGSGYTNLELADVLYNMKIPPVILEKSATILPSFAEEIRAKVLEKIEEKGITLHTNVDIMEKNGTVVSTRAGDFDANMVVVSIGVKPNTELFSAAGGELGVAGAVKVDRFLRTNLPDIFAAGDCAEHYVRQLGRNGYMPLGPAANKQGRLVGSNIVNSKAMKMFYGIDQTAVFKFFDLTVATTGLSERQLGEIGANYVKIHVDTPTRGAFPGGGIMRVLLLLEKGTGLILGGQMIGQDVVAKRLDVIATAIYKQMTVFELAELDLSYSPLYSPVWDPLLIAANKAAKEA</sequence>
<keyword evidence="6" id="KW-0676">Redox-active center</keyword>
<dbReference type="InterPro" id="IPR023753">
    <property type="entry name" value="FAD/NAD-binding_dom"/>
</dbReference>
<evidence type="ECO:0000256" key="6">
    <source>
        <dbReference type="ARBA" id="ARBA00023284"/>
    </source>
</evidence>
<evidence type="ECO:0000313" key="10">
    <source>
        <dbReference type="Proteomes" id="UP000324298"/>
    </source>
</evidence>
<evidence type="ECO:0000256" key="5">
    <source>
        <dbReference type="ARBA" id="ARBA00023002"/>
    </source>
</evidence>
<evidence type="ECO:0000259" key="8">
    <source>
        <dbReference type="Pfam" id="PF07992"/>
    </source>
</evidence>
<gene>
    <name evidence="9" type="ORF">ET418_16415</name>
</gene>
<reference evidence="9 10" key="1">
    <citation type="submission" date="2019-04" db="EMBL/GenBank/DDBJ databases">
        <title>Geobacter ruber sp. nov., ferric-reducing bacteria isolated from paddy soil.</title>
        <authorList>
            <person name="Xu Z."/>
            <person name="Masuda Y."/>
            <person name="Itoh H."/>
            <person name="Senoo K."/>
        </authorList>
    </citation>
    <scope>NUCLEOTIDE SEQUENCE [LARGE SCALE GENOMIC DNA]</scope>
    <source>
        <strain evidence="9 10">Red88</strain>
    </source>
</reference>
<dbReference type="SUPFAM" id="SSF51905">
    <property type="entry name" value="FAD/NAD(P)-binding domain"/>
    <property type="match status" value="2"/>
</dbReference>
<evidence type="ECO:0000256" key="2">
    <source>
        <dbReference type="ARBA" id="ARBA00009130"/>
    </source>
</evidence>
<keyword evidence="5" id="KW-0560">Oxidoreductase</keyword>
<dbReference type="InterPro" id="IPR016156">
    <property type="entry name" value="FAD/NAD-linked_Rdtase_dimer_sf"/>
</dbReference>
<evidence type="ECO:0000256" key="3">
    <source>
        <dbReference type="ARBA" id="ARBA00022630"/>
    </source>
</evidence>
<dbReference type="PRINTS" id="PR00411">
    <property type="entry name" value="PNDRDTASEI"/>
</dbReference>
<comment type="cofactor">
    <cofactor evidence="1">
        <name>FAD</name>
        <dbReference type="ChEBI" id="CHEBI:57692"/>
    </cofactor>
</comment>
<dbReference type="RefSeq" id="WP_149309449.1">
    <property type="nucleotide sequence ID" value="NZ_SRSD01000011.1"/>
</dbReference>
<evidence type="ECO:0000256" key="1">
    <source>
        <dbReference type="ARBA" id="ARBA00001974"/>
    </source>
</evidence>
<protein>
    <submittedName>
        <fullName evidence="9">NADH oxidase</fullName>
    </submittedName>
</protein>
<comment type="similarity">
    <text evidence="2">Belongs to the class-III pyridine nucleotide-disulfide oxidoreductase family.</text>
</comment>
<keyword evidence="10" id="KW-1185">Reference proteome</keyword>
<name>A0A5A9X5P9_9BACT</name>
<organism evidence="9 10">
    <name type="scientific">Oryzomonas rubra</name>
    <dbReference type="NCBI Taxonomy" id="2509454"/>
    <lineage>
        <taxon>Bacteria</taxon>
        <taxon>Pseudomonadati</taxon>
        <taxon>Thermodesulfobacteriota</taxon>
        <taxon>Desulfuromonadia</taxon>
        <taxon>Geobacterales</taxon>
        <taxon>Geobacteraceae</taxon>
        <taxon>Oryzomonas</taxon>
    </lineage>
</organism>
<dbReference type="OrthoDB" id="9769238at2"/>
<dbReference type="Pfam" id="PF02852">
    <property type="entry name" value="Pyr_redox_dim"/>
    <property type="match status" value="1"/>
</dbReference>